<dbReference type="AlphaFoldDB" id="A0AAV7LCY2"/>
<name>A0AAV7LCY2_PLEWA</name>
<evidence type="ECO:0000313" key="2">
    <source>
        <dbReference type="EMBL" id="KAJ1089441.1"/>
    </source>
</evidence>
<reference evidence="2" key="1">
    <citation type="journal article" date="2022" name="bioRxiv">
        <title>Sequencing and chromosome-scale assembly of the giantPleurodeles waltlgenome.</title>
        <authorList>
            <person name="Brown T."/>
            <person name="Elewa A."/>
            <person name="Iarovenko S."/>
            <person name="Subramanian E."/>
            <person name="Araus A.J."/>
            <person name="Petzold A."/>
            <person name="Susuki M."/>
            <person name="Suzuki K.-i.T."/>
            <person name="Hayashi T."/>
            <person name="Toyoda A."/>
            <person name="Oliveira C."/>
            <person name="Osipova E."/>
            <person name="Leigh N.D."/>
            <person name="Simon A."/>
            <person name="Yun M.H."/>
        </authorList>
    </citation>
    <scope>NUCLEOTIDE SEQUENCE</scope>
    <source>
        <strain evidence="2">20211129_DDA</strain>
        <tissue evidence="2">Liver</tissue>
    </source>
</reference>
<evidence type="ECO:0000313" key="3">
    <source>
        <dbReference type="Proteomes" id="UP001066276"/>
    </source>
</evidence>
<feature type="compositionally biased region" description="Low complexity" evidence="1">
    <location>
        <begin position="67"/>
        <end position="77"/>
    </location>
</feature>
<dbReference type="EMBL" id="JANPWB010000015">
    <property type="protein sequence ID" value="KAJ1089441.1"/>
    <property type="molecule type" value="Genomic_DNA"/>
</dbReference>
<feature type="region of interest" description="Disordered" evidence="1">
    <location>
        <begin position="56"/>
        <end position="77"/>
    </location>
</feature>
<keyword evidence="3" id="KW-1185">Reference proteome</keyword>
<accession>A0AAV7LCY2</accession>
<dbReference type="Proteomes" id="UP001066276">
    <property type="component" value="Chromosome 11"/>
</dbReference>
<evidence type="ECO:0000256" key="1">
    <source>
        <dbReference type="SAM" id="MobiDB-lite"/>
    </source>
</evidence>
<sequence length="77" mass="8427">MSPGEFIKVGKADPKLSKFAFDGHKRASSLHKFAGEMDSDPTGEDDSATDKFVKMLPKTKHADDATEQATAETNERQ</sequence>
<gene>
    <name evidence="2" type="ORF">NDU88_002592</name>
</gene>
<protein>
    <submittedName>
        <fullName evidence="2">Uncharacterized protein</fullName>
    </submittedName>
</protein>
<organism evidence="2 3">
    <name type="scientific">Pleurodeles waltl</name>
    <name type="common">Iberian ribbed newt</name>
    <dbReference type="NCBI Taxonomy" id="8319"/>
    <lineage>
        <taxon>Eukaryota</taxon>
        <taxon>Metazoa</taxon>
        <taxon>Chordata</taxon>
        <taxon>Craniata</taxon>
        <taxon>Vertebrata</taxon>
        <taxon>Euteleostomi</taxon>
        <taxon>Amphibia</taxon>
        <taxon>Batrachia</taxon>
        <taxon>Caudata</taxon>
        <taxon>Salamandroidea</taxon>
        <taxon>Salamandridae</taxon>
        <taxon>Pleurodelinae</taxon>
        <taxon>Pleurodeles</taxon>
    </lineage>
</organism>
<comment type="caution">
    <text evidence="2">The sequence shown here is derived from an EMBL/GenBank/DDBJ whole genome shotgun (WGS) entry which is preliminary data.</text>
</comment>
<feature type="region of interest" description="Disordered" evidence="1">
    <location>
        <begin position="32"/>
        <end position="51"/>
    </location>
</feature>
<proteinExistence type="predicted"/>
<feature type="compositionally biased region" description="Acidic residues" evidence="1">
    <location>
        <begin position="37"/>
        <end position="47"/>
    </location>
</feature>